<dbReference type="InterPro" id="IPR011697">
    <property type="entry name" value="Peptidase_C26"/>
</dbReference>
<dbReference type="SUPFAM" id="SSF52317">
    <property type="entry name" value="Class I glutamine amidotransferase-like"/>
    <property type="match status" value="1"/>
</dbReference>
<dbReference type="InterPro" id="IPR044668">
    <property type="entry name" value="PuuD-like"/>
</dbReference>
<dbReference type="InterPro" id="IPR029062">
    <property type="entry name" value="Class_I_gatase-like"/>
</dbReference>
<dbReference type="PANTHER" id="PTHR43235:SF1">
    <property type="entry name" value="GLUTAMINE AMIDOTRANSFERASE PB2B2.05-RELATED"/>
    <property type="match status" value="1"/>
</dbReference>
<reference evidence="2" key="1">
    <citation type="journal article" date="2018" name="MSphere">
        <title>Fusobacterium Genomics Using MinION and Illumina Sequencing Enables Genome Completion and Correction.</title>
        <authorList>
            <person name="Todd S.M."/>
            <person name="Settlage R.E."/>
            <person name="Lahmers K.K."/>
            <person name="Slade D.J."/>
        </authorList>
    </citation>
    <scope>NUCLEOTIDE SEQUENCE [LARGE SCALE GENOMIC DNA]</scope>
    <source>
        <strain evidence="2">ATCC 27725</strain>
    </source>
</reference>
<keyword evidence="2" id="KW-1185">Reference proteome</keyword>
<proteinExistence type="predicted"/>
<dbReference type="Gene3D" id="3.40.50.880">
    <property type="match status" value="1"/>
</dbReference>
<name>A0ABM6U0L0_FUSVA</name>
<dbReference type="EMBL" id="CP028103">
    <property type="protein sequence ID" value="AVQ29825.1"/>
    <property type="molecule type" value="Genomic_DNA"/>
</dbReference>
<dbReference type="Proteomes" id="UP000241238">
    <property type="component" value="Chromosome"/>
</dbReference>
<protein>
    <recommendedName>
        <fullName evidence="3">Class I glutamine amidotransferase</fullName>
    </recommendedName>
</protein>
<sequence>MREYMMRYKALITQREEIDSYGTLIDKMESNYINYFEELNIDLRVVSNFQKNIVKDIKNENMDLIIFTGGGTVATEYLLTPTNEFIQKNRDKMEKELFEYGIENNIPILGICRGMQYINGLLGGKISKLSQERKIALDHEVTFFDEIIKVNNYHNDGIYLKNLAKELDIISKGKDYNIVEAFYFKNKKILGIQWHPERKFEDIKGYLKTRELIEKFIKTGGII</sequence>
<evidence type="ECO:0000313" key="2">
    <source>
        <dbReference type="Proteomes" id="UP000241238"/>
    </source>
</evidence>
<accession>A0ABM6U0L0</accession>
<gene>
    <name evidence="1" type="ORF">C4N18_00760</name>
</gene>
<dbReference type="PROSITE" id="PS51273">
    <property type="entry name" value="GATASE_TYPE_1"/>
    <property type="match status" value="1"/>
</dbReference>
<evidence type="ECO:0000313" key="1">
    <source>
        <dbReference type="EMBL" id="AVQ29825.1"/>
    </source>
</evidence>
<dbReference type="PANTHER" id="PTHR43235">
    <property type="entry name" value="GLUTAMINE AMIDOTRANSFERASE PB2B2.05-RELATED"/>
    <property type="match status" value="1"/>
</dbReference>
<evidence type="ECO:0008006" key="3">
    <source>
        <dbReference type="Google" id="ProtNLM"/>
    </source>
</evidence>
<dbReference type="Pfam" id="PF07722">
    <property type="entry name" value="Peptidase_C26"/>
    <property type="match status" value="1"/>
</dbReference>
<organism evidence="1 2">
    <name type="scientific">Fusobacterium varium ATCC 27725</name>
    <dbReference type="NCBI Taxonomy" id="469618"/>
    <lineage>
        <taxon>Bacteria</taxon>
        <taxon>Fusobacteriati</taxon>
        <taxon>Fusobacteriota</taxon>
        <taxon>Fusobacteriia</taxon>
        <taxon>Fusobacteriales</taxon>
        <taxon>Fusobacteriaceae</taxon>
        <taxon>Fusobacterium</taxon>
    </lineage>
</organism>